<accession>A0A0D2WU93</accession>
<dbReference type="InterPro" id="IPR008271">
    <property type="entry name" value="Ser/Thr_kinase_AS"/>
</dbReference>
<dbReference type="GO" id="GO:0005737">
    <property type="term" value="C:cytoplasm"/>
    <property type="evidence" value="ECO:0007669"/>
    <property type="project" value="TreeGrafter"/>
</dbReference>
<evidence type="ECO:0000256" key="1">
    <source>
        <dbReference type="ARBA" id="ARBA00006234"/>
    </source>
</evidence>
<evidence type="ECO:0000313" key="15">
    <source>
        <dbReference type="Proteomes" id="UP000008743"/>
    </source>
</evidence>
<evidence type="ECO:0000256" key="5">
    <source>
        <dbReference type="ARBA" id="ARBA00022679"/>
    </source>
</evidence>
<dbReference type="PANTHER" id="PTHR24346:SF110">
    <property type="entry name" value="NON-SPECIFIC SERINE_THREONINE PROTEIN KINASE"/>
    <property type="match status" value="1"/>
</dbReference>
<dbReference type="InterPro" id="IPR049020">
    <property type="entry name" value="PRKAA1/2_AID"/>
</dbReference>
<dbReference type="InterPro" id="IPR000719">
    <property type="entry name" value="Prot_kinase_dom"/>
</dbReference>
<dbReference type="InParanoid" id="A0A0D2WU93"/>
<keyword evidence="8 11" id="KW-0067">ATP-binding</keyword>
<dbReference type="OrthoDB" id="193931at2759"/>
<feature type="binding site" evidence="11">
    <location>
        <position position="100"/>
    </location>
    <ligand>
        <name>ATP</name>
        <dbReference type="ChEBI" id="CHEBI:30616"/>
    </ligand>
</feature>
<dbReference type="InterPro" id="IPR011009">
    <property type="entry name" value="Kinase-like_dom_sf"/>
</dbReference>
<dbReference type="Gene3D" id="3.30.310.80">
    <property type="entry name" value="Kinase associated domain 1, KA1"/>
    <property type="match status" value="1"/>
</dbReference>
<evidence type="ECO:0000256" key="9">
    <source>
        <dbReference type="ARBA" id="ARBA00047899"/>
    </source>
</evidence>
<dbReference type="GO" id="GO:0120025">
    <property type="term" value="C:plasma membrane bounded cell projection"/>
    <property type="evidence" value="ECO:0007669"/>
    <property type="project" value="UniProtKB-ARBA"/>
</dbReference>
<evidence type="ECO:0000256" key="10">
    <source>
        <dbReference type="ARBA" id="ARBA00048679"/>
    </source>
</evidence>
<comment type="catalytic activity">
    <reaction evidence="9">
        <text>L-threonyl-[protein] + ATP = O-phospho-L-threonyl-[protein] + ADP + H(+)</text>
        <dbReference type="Rhea" id="RHEA:46608"/>
        <dbReference type="Rhea" id="RHEA-COMP:11060"/>
        <dbReference type="Rhea" id="RHEA-COMP:11605"/>
        <dbReference type="ChEBI" id="CHEBI:15378"/>
        <dbReference type="ChEBI" id="CHEBI:30013"/>
        <dbReference type="ChEBI" id="CHEBI:30616"/>
        <dbReference type="ChEBI" id="CHEBI:61977"/>
        <dbReference type="ChEBI" id="CHEBI:456216"/>
        <dbReference type="EC" id="2.7.11.1"/>
    </reaction>
</comment>
<dbReference type="SUPFAM" id="SSF103243">
    <property type="entry name" value="KA1-like"/>
    <property type="match status" value="1"/>
</dbReference>
<dbReference type="Gene3D" id="1.10.510.10">
    <property type="entry name" value="Transferase(Phosphotransferase) domain 1"/>
    <property type="match status" value="1"/>
</dbReference>
<dbReference type="FunFam" id="1.10.510.10:FF:000544">
    <property type="entry name" value="Non-specific serine/threonine protein kinase"/>
    <property type="match status" value="1"/>
</dbReference>
<keyword evidence="15" id="KW-1185">Reference proteome</keyword>
<dbReference type="STRING" id="595528.A0A0D2WU93"/>
<proteinExistence type="inferred from homology"/>
<evidence type="ECO:0000256" key="4">
    <source>
        <dbReference type="ARBA" id="ARBA00022553"/>
    </source>
</evidence>
<dbReference type="FunFam" id="3.30.200.20:FF:000236">
    <property type="entry name" value="Non-specific serine/threonine protein kinase"/>
    <property type="match status" value="1"/>
</dbReference>
<reference evidence="15" key="1">
    <citation type="submission" date="2011-02" db="EMBL/GenBank/DDBJ databases">
        <title>The Genome Sequence of Capsaspora owczarzaki ATCC 30864.</title>
        <authorList>
            <person name="Russ C."/>
            <person name="Cuomo C."/>
            <person name="Burger G."/>
            <person name="Gray M.W."/>
            <person name="Holland P.W.H."/>
            <person name="King N."/>
            <person name="Lang F.B.F."/>
            <person name="Roger A.J."/>
            <person name="Ruiz-Trillo I."/>
            <person name="Young S.K."/>
            <person name="Zeng Q."/>
            <person name="Gargeya S."/>
            <person name="Alvarado L."/>
            <person name="Berlin A."/>
            <person name="Chapman S.B."/>
            <person name="Chen Z."/>
            <person name="Freedman E."/>
            <person name="Gellesch M."/>
            <person name="Goldberg J."/>
            <person name="Griggs A."/>
            <person name="Gujja S."/>
            <person name="Heilman E."/>
            <person name="Heiman D."/>
            <person name="Howarth C."/>
            <person name="Mehta T."/>
            <person name="Neiman D."/>
            <person name="Pearson M."/>
            <person name="Roberts A."/>
            <person name="Saif S."/>
            <person name="Shea T."/>
            <person name="Shenoy N."/>
            <person name="Sisk P."/>
            <person name="Stolte C."/>
            <person name="Sykes S."/>
            <person name="White J."/>
            <person name="Yandava C."/>
            <person name="Haas B."/>
            <person name="Nusbaum C."/>
            <person name="Birren B."/>
        </authorList>
    </citation>
    <scope>NUCLEOTIDE SEQUENCE</scope>
    <source>
        <strain evidence="15">ATCC 30864</strain>
    </source>
</reference>
<dbReference type="InterPro" id="IPR017441">
    <property type="entry name" value="Protein_kinase_ATP_BS"/>
</dbReference>
<dbReference type="Proteomes" id="UP000008743">
    <property type="component" value="Unassembled WGS sequence"/>
</dbReference>
<keyword evidence="6 11" id="KW-0547">Nucleotide-binding</keyword>
<dbReference type="GO" id="GO:0005524">
    <property type="term" value="F:ATP binding"/>
    <property type="evidence" value="ECO:0007669"/>
    <property type="project" value="UniProtKB-UniRule"/>
</dbReference>
<dbReference type="SUPFAM" id="SSF56112">
    <property type="entry name" value="Protein kinase-like (PK-like)"/>
    <property type="match status" value="1"/>
</dbReference>
<dbReference type="EMBL" id="KE346369">
    <property type="protein sequence ID" value="KJE95448.1"/>
    <property type="molecule type" value="Genomic_DNA"/>
</dbReference>
<feature type="compositionally biased region" description="Low complexity" evidence="12">
    <location>
        <begin position="1"/>
        <end position="19"/>
    </location>
</feature>
<dbReference type="PhylomeDB" id="A0A0D2WU93"/>
<dbReference type="GO" id="GO:0004679">
    <property type="term" value="F:AMP-activated protein kinase activity"/>
    <property type="evidence" value="ECO:0007669"/>
    <property type="project" value="UniProtKB-ARBA"/>
</dbReference>
<dbReference type="PROSITE" id="PS50011">
    <property type="entry name" value="PROTEIN_KINASE_DOM"/>
    <property type="match status" value="1"/>
</dbReference>
<dbReference type="Gene3D" id="3.30.200.20">
    <property type="entry name" value="Phosphorylase Kinase, domain 1"/>
    <property type="match status" value="1"/>
</dbReference>
<gene>
    <name evidence="14" type="ORF">CAOG_005898</name>
</gene>
<feature type="region of interest" description="Disordered" evidence="12">
    <location>
        <begin position="443"/>
        <end position="466"/>
    </location>
</feature>
<sequence length="568" mass="63075">MFSSPIKSPPSTASAAPSPMRTVIGSPISTPVHHNHMSGHGTANAALAGLHPSSIPSTPESSRGLVKIGQYVLGATLGVGSFGKVKRARHEFTGHEVAVKILNRNKIKSLDMVSKIRREIQYLKLFRHPHIIKLYEVISTPTDIFMVMEYVSGGELFEYIVKHGKLSEKDARRFFQQIISGVHYCHKHMVVHRDLKPENLLLDSNLNVKIADFGLSNMMTDGDFLKTSCGSPNYAAPEVISGKLYAGPEVDIWSCGVILYALLCGKLPFDDEFIPNLFKKIKGGIFSLPSHLSDQTKDLLSRMLHVDPLKRATLEEIISNPWFVQNLPAYLFPAADAINTDIFEEDIVEEVCQKFNVSHQDVIAALRGLDPFDSLKVAYQLIKDNKSIYQHASHSVTSGDDPDLRSLSDFALATSPPPFNESDMVVEGAGSVNEKDQMSALREAPAVTHARPRTASMTGKSSKKKRSRWHLGIRSRSSSMDVMSEVFRALKSLGFEWKVVTPYLLRCRCYNSSTGTMMKMNLQLYQVDAQQFLLDFKNLSESEDTGAACSLEFFECCSLLIRELAITA</sequence>
<dbReference type="Pfam" id="PF21147">
    <property type="entry name" value="AMPK_alpha_AID"/>
    <property type="match status" value="1"/>
</dbReference>
<dbReference type="SMART" id="SM00220">
    <property type="entry name" value="S_TKc"/>
    <property type="match status" value="1"/>
</dbReference>
<protein>
    <recommendedName>
        <fullName evidence="2">non-specific serine/threonine protein kinase</fullName>
        <ecNumber evidence="2">2.7.11.1</ecNumber>
    </recommendedName>
</protein>
<dbReference type="Pfam" id="PF00069">
    <property type="entry name" value="Pkinase"/>
    <property type="match status" value="1"/>
</dbReference>
<dbReference type="InterPro" id="IPR032270">
    <property type="entry name" value="AMPK_C"/>
</dbReference>
<evidence type="ECO:0000259" key="13">
    <source>
        <dbReference type="PROSITE" id="PS50011"/>
    </source>
</evidence>
<evidence type="ECO:0000256" key="3">
    <source>
        <dbReference type="ARBA" id="ARBA00022527"/>
    </source>
</evidence>
<dbReference type="CDD" id="cd14336">
    <property type="entry name" value="UBA_AID_AMPKalpha"/>
    <property type="match status" value="1"/>
</dbReference>
<keyword evidence="7 14" id="KW-0418">Kinase</keyword>
<keyword evidence="5" id="KW-0808">Transferase</keyword>
<dbReference type="InterPro" id="IPR028375">
    <property type="entry name" value="KA1/Ssp2_C"/>
</dbReference>
<feature type="domain" description="Protein kinase" evidence="13">
    <location>
        <begin position="71"/>
        <end position="323"/>
    </location>
</feature>
<dbReference type="GO" id="GO:0106310">
    <property type="term" value="F:protein serine kinase activity"/>
    <property type="evidence" value="ECO:0007669"/>
    <property type="project" value="RHEA"/>
</dbReference>
<name>A0A0D2WU93_CAPO3</name>
<evidence type="ECO:0000256" key="6">
    <source>
        <dbReference type="ARBA" id="ARBA00022741"/>
    </source>
</evidence>
<dbReference type="CDD" id="cd14079">
    <property type="entry name" value="STKc_AMPK_alpha"/>
    <property type="match status" value="1"/>
</dbReference>
<dbReference type="PROSITE" id="PS00108">
    <property type="entry name" value="PROTEIN_KINASE_ST"/>
    <property type="match status" value="1"/>
</dbReference>
<dbReference type="PROSITE" id="PS00107">
    <property type="entry name" value="PROTEIN_KINASE_ATP"/>
    <property type="match status" value="1"/>
</dbReference>
<evidence type="ECO:0000256" key="12">
    <source>
        <dbReference type="SAM" id="MobiDB-lite"/>
    </source>
</evidence>
<dbReference type="EC" id="2.7.11.1" evidence="2"/>
<evidence type="ECO:0000313" key="14">
    <source>
        <dbReference type="EMBL" id="KJE95448.1"/>
    </source>
</evidence>
<dbReference type="GO" id="GO:0035556">
    <property type="term" value="P:intracellular signal transduction"/>
    <property type="evidence" value="ECO:0007669"/>
    <property type="project" value="TreeGrafter"/>
</dbReference>
<dbReference type="Gene3D" id="1.10.8.10">
    <property type="entry name" value="DNA helicase RuvA subunit, C-terminal domain"/>
    <property type="match status" value="1"/>
</dbReference>
<keyword evidence="3" id="KW-0723">Serine/threonine-protein kinase</keyword>
<evidence type="ECO:0000256" key="11">
    <source>
        <dbReference type="PROSITE-ProRule" id="PRU10141"/>
    </source>
</evidence>
<dbReference type="CDD" id="cd12122">
    <property type="entry name" value="AMPKA_C"/>
    <property type="match status" value="1"/>
</dbReference>
<dbReference type="PANTHER" id="PTHR24346">
    <property type="entry name" value="MAP/MICROTUBULE AFFINITY-REGULATING KINASE"/>
    <property type="match status" value="1"/>
</dbReference>
<feature type="region of interest" description="Disordered" evidence="12">
    <location>
        <begin position="1"/>
        <end position="59"/>
    </location>
</feature>
<comment type="catalytic activity">
    <reaction evidence="10">
        <text>L-seryl-[protein] + ATP = O-phospho-L-seryl-[protein] + ADP + H(+)</text>
        <dbReference type="Rhea" id="RHEA:17989"/>
        <dbReference type="Rhea" id="RHEA-COMP:9863"/>
        <dbReference type="Rhea" id="RHEA-COMP:11604"/>
        <dbReference type="ChEBI" id="CHEBI:15378"/>
        <dbReference type="ChEBI" id="CHEBI:29999"/>
        <dbReference type="ChEBI" id="CHEBI:30616"/>
        <dbReference type="ChEBI" id="CHEBI:83421"/>
        <dbReference type="ChEBI" id="CHEBI:456216"/>
        <dbReference type="EC" id="2.7.11.1"/>
    </reaction>
</comment>
<evidence type="ECO:0000256" key="2">
    <source>
        <dbReference type="ARBA" id="ARBA00012513"/>
    </source>
</evidence>
<dbReference type="AlphaFoldDB" id="A0A0D2WU93"/>
<evidence type="ECO:0000256" key="8">
    <source>
        <dbReference type="ARBA" id="ARBA00022840"/>
    </source>
</evidence>
<keyword evidence="4" id="KW-0597">Phosphoprotein</keyword>
<dbReference type="Pfam" id="PF16579">
    <property type="entry name" value="AdenylateSensor"/>
    <property type="match status" value="1"/>
</dbReference>
<evidence type="ECO:0000256" key="7">
    <source>
        <dbReference type="ARBA" id="ARBA00022777"/>
    </source>
</evidence>
<dbReference type="FunCoup" id="A0A0D2WU93">
    <property type="interactions" value="460"/>
</dbReference>
<comment type="similarity">
    <text evidence="1">Belongs to the protein kinase superfamily. CAMK Ser/Thr protein kinase family. SNF1 subfamily.</text>
</comment>
<organism evidence="14 15">
    <name type="scientific">Capsaspora owczarzaki (strain ATCC 30864)</name>
    <dbReference type="NCBI Taxonomy" id="595528"/>
    <lineage>
        <taxon>Eukaryota</taxon>
        <taxon>Filasterea</taxon>
        <taxon>Capsaspora</taxon>
    </lineage>
</organism>